<evidence type="ECO:0000256" key="2">
    <source>
        <dbReference type="ARBA" id="ARBA00023054"/>
    </source>
</evidence>
<comment type="caution">
    <text evidence="9">The sequence shown here is derived from an EMBL/GenBank/DDBJ whole genome shotgun (WGS) entry which is preliminary data.</text>
</comment>
<feature type="domain" description="Multidrug resistance protein MdtA-like C-terminal permuted SH3" evidence="6">
    <location>
        <begin position="337"/>
        <end position="393"/>
    </location>
</feature>
<accession>A0ABS2PR87</accession>
<feature type="region of interest" description="Disordered" evidence="4">
    <location>
        <begin position="404"/>
        <end position="437"/>
    </location>
</feature>
<feature type="compositionally biased region" description="Low complexity" evidence="4">
    <location>
        <begin position="288"/>
        <end position="306"/>
    </location>
</feature>
<dbReference type="Gene3D" id="2.40.30.170">
    <property type="match status" value="1"/>
</dbReference>
<feature type="compositionally biased region" description="Low complexity" evidence="4">
    <location>
        <begin position="413"/>
        <end position="437"/>
    </location>
</feature>
<organism evidence="9 10">
    <name type="scientific">Streptococcus loxodontisalivarius</name>
    <dbReference type="NCBI Taxonomy" id="1349415"/>
    <lineage>
        <taxon>Bacteria</taxon>
        <taxon>Bacillati</taxon>
        <taxon>Bacillota</taxon>
        <taxon>Bacilli</taxon>
        <taxon>Lactobacillales</taxon>
        <taxon>Streptococcaceae</taxon>
        <taxon>Streptococcus</taxon>
    </lineage>
</organism>
<feature type="domain" description="YknX-like barrel-sandwich hybrid" evidence="7">
    <location>
        <begin position="75"/>
        <end position="239"/>
    </location>
</feature>
<dbReference type="InterPro" id="IPR058639">
    <property type="entry name" value="BSH_YknX-like"/>
</dbReference>
<dbReference type="Pfam" id="PF25984">
    <property type="entry name" value="BSH_YknX"/>
    <property type="match status" value="1"/>
</dbReference>
<feature type="coiled-coil region" evidence="3">
    <location>
        <begin position="177"/>
        <end position="204"/>
    </location>
</feature>
<feature type="transmembrane region" description="Helical" evidence="5">
    <location>
        <begin position="16"/>
        <end position="35"/>
    </location>
</feature>
<dbReference type="Pfam" id="PF25967">
    <property type="entry name" value="RND-MFP_C"/>
    <property type="match status" value="1"/>
</dbReference>
<dbReference type="InterPro" id="IPR050465">
    <property type="entry name" value="UPF0194_transport"/>
</dbReference>
<name>A0ABS2PR87_9STRE</name>
<keyword evidence="2 3" id="KW-0175">Coiled coil</keyword>
<keyword evidence="10" id="KW-1185">Reference proteome</keyword>
<protein>
    <submittedName>
        <fullName evidence="9">HlyD family secretion protein</fullName>
    </submittedName>
</protein>
<evidence type="ECO:0000256" key="5">
    <source>
        <dbReference type="SAM" id="Phobius"/>
    </source>
</evidence>
<dbReference type="InterPro" id="IPR058636">
    <property type="entry name" value="Beta-barrel_YknX"/>
</dbReference>
<dbReference type="EMBL" id="JAFBEH010000012">
    <property type="protein sequence ID" value="MBM7642500.1"/>
    <property type="molecule type" value="Genomic_DNA"/>
</dbReference>
<evidence type="ECO:0000259" key="7">
    <source>
        <dbReference type="Pfam" id="PF25984"/>
    </source>
</evidence>
<dbReference type="Proteomes" id="UP000697472">
    <property type="component" value="Unassembled WGS sequence"/>
</dbReference>
<dbReference type="InterPro" id="IPR058627">
    <property type="entry name" value="MdtA-like_C"/>
</dbReference>
<dbReference type="PANTHER" id="PTHR32347">
    <property type="entry name" value="EFFLUX SYSTEM COMPONENT YKNX-RELATED"/>
    <property type="match status" value="1"/>
</dbReference>
<dbReference type="Gene3D" id="2.40.420.20">
    <property type="match status" value="1"/>
</dbReference>
<dbReference type="Pfam" id="PF25990">
    <property type="entry name" value="Beta-barrel_YknX"/>
    <property type="match status" value="1"/>
</dbReference>
<feature type="region of interest" description="Disordered" evidence="4">
    <location>
        <begin position="284"/>
        <end position="306"/>
    </location>
</feature>
<dbReference type="PANTHER" id="PTHR32347:SF14">
    <property type="entry name" value="EFFLUX SYSTEM COMPONENT YKNX-RELATED"/>
    <property type="match status" value="1"/>
</dbReference>
<dbReference type="RefSeq" id="WP_205009340.1">
    <property type="nucleotide sequence ID" value="NZ_JAFBEH010000012.1"/>
</dbReference>
<evidence type="ECO:0000259" key="8">
    <source>
        <dbReference type="Pfam" id="PF25990"/>
    </source>
</evidence>
<gene>
    <name evidence="9" type="ORF">JOC28_000797</name>
</gene>
<evidence type="ECO:0000259" key="6">
    <source>
        <dbReference type="Pfam" id="PF25967"/>
    </source>
</evidence>
<evidence type="ECO:0000313" key="9">
    <source>
        <dbReference type="EMBL" id="MBM7642500.1"/>
    </source>
</evidence>
<reference evidence="9 10" key="1">
    <citation type="submission" date="2021-01" db="EMBL/GenBank/DDBJ databases">
        <title>Genomic Encyclopedia of Type Strains, Phase IV (KMG-IV): sequencing the most valuable type-strain genomes for metagenomic binning, comparative biology and taxonomic classification.</title>
        <authorList>
            <person name="Goeker M."/>
        </authorList>
    </citation>
    <scope>NUCLEOTIDE SEQUENCE [LARGE SCALE GENOMIC DNA]</scope>
    <source>
        <strain evidence="9 10">DSM 27382</strain>
    </source>
</reference>
<comment type="subcellular location">
    <subcellularLocation>
        <location evidence="1">Cell envelope</location>
    </subcellularLocation>
</comment>
<evidence type="ECO:0000256" key="3">
    <source>
        <dbReference type="SAM" id="Coils"/>
    </source>
</evidence>
<evidence type="ECO:0000256" key="1">
    <source>
        <dbReference type="ARBA" id="ARBA00004196"/>
    </source>
</evidence>
<proteinExistence type="predicted"/>
<feature type="domain" description="YknX-like beta-barrel" evidence="8">
    <location>
        <begin position="244"/>
        <end position="331"/>
    </location>
</feature>
<keyword evidence="5" id="KW-1133">Transmembrane helix</keyword>
<feature type="region of interest" description="Disordered" evidence="4">
    <location>
        <begin position="140"/>
        <end position="174"/>
    </location>
</feature>
<keyword evidence="5" id="KW-0812">Transmembrane</keyword>
<evidence type="ECO:0000256" key="4">
    <source>
        <dbReference type="SAM" id="MobiDB-lite"/>
    </source>
</evidence>
<sequence>MAKKSRLSGLSTKTKWIIGGAAAVLVLGGLGIWGLTSSSSTGTSEAQVYDLSEVQNGAIASSTLLTGTVKAKEEQYVYYESSKGSNYSLSVNVGDQVSAGQQLVQYDQTTAQANYDEAVRKENAALRDLNYYKTYGRNATTSTTADASSSTATDGDSTSSDQSATTTSSSVSAAQTEADYQKQLAAYQDAYASAQNEVSKAQDALNQNVIVSDVSGTVVEVNNNVDTSSQSSQTLVHIVSQGSLQVEGTLTEYDLANVSVGQAVNIKSKVYSDQTWTGTIASVSDYPQQSSSTSSQTSTSSGSTGSSYDYKVDITSDLGQLKQGFTVSVEVVNNKTALLVPLTAVTTEGDQSYVWVYSDATKTVKKREVTLGSADAVNQEILAGVNLGDIVLTRADSSLTDGAKVTVNADSKASSSSESSTASESSSSSETSSTESE</sequence>
<keyword evidence="5" id="KW-0472">Membrane</keyword>
<evidence type="ECO:0000313" key="10">
    <source>
        <dbReference type="Proteomes" id="UP000697472"/>
    </source>
</evidence>